<dbReference type="EMBL" id="CP036268">
    <property type="protein sequence ID" value="QDT36103.1"/>
    <property type="molecule type" value="Genomic_DNA"/>
</dbReference>
<accession>A0A517QWZ1</accession>
<gene>
    <name evidence="1" type="ORF">Pan189_04580</name>
</gene>
<keyword evidence="2" id="KW-1185">Reference proteome</keyword>
<dbReference type="KEGG" id="svp:Pan189_04580"/>
<organism evidence="1 2">
    <name type="scientific">Stratiformator vulcanicus</name>
    <dbReference type="NCBI Taxonomy" id="2527980"/>
    <lineage>
        <taxon>Bacteria</taxon>
        <taxon>Pseudomonadati</taxon>
        <taxon>Planctomycetota</taxon>
        <taxon>Planctomycetia</taxon>
        <taxon>Planctomycetales</taxon>
        <taxon>Planctomycetaceae</taxon>
        <taxon>Stratiformator</taxon>
    </lineage>
</organism>
<reference evidence="1 2" key="1">
    <citation type="submission" date="2019-02" db="EMBL/GenBank/DDBJ databases">
        <title>Deep-cultivation of Planctomycetes and their phenomic and genomic characterization uncovers novel biology.</title>
        <authorList>
            <person name="Wiegand S."/>
            <person name="Jogler M."/>
            <person name="Boedeker C."/>
            <person name="Pinto D."/>
            <person name="Vollmers J."/>
            <person name="Rivas-Marin E."/>
            <person name="Kohn T."/>
            <person name="Peeters S.H."/>
            <person name="Heuer A."/>
            <person name="Rast P."/>
            <person name="Oberbeckmann S."/>
            <person name="Bunk B."/>
            <person name="Jeske O."/>
            <person name="Meyerdierks A."/>
            <person name="Storesund J.E."/>
            <person name="Kallscheuer N."/>
            <person name="Luecker S."/>
            <person name="Lage O.M."/>
            <person name="Pohl T."/>
            <person name="Merkel B.J."/>
            <person name="Hornburger P."/>
            <person name="Mueller R.-W."/>
            <person name="Bruemmer F."/>
            <person name="Labrenz M."/>
            <person name="Spormann A.M."/>
            <person name="Op den Camp H."/>
            <person name="Overmann J."/>
            <person name="Amann R."/>
            <person name="Jetten M.S.M."/>
            <person name="Mascher T."/>
            <person name="Medema M.H."/>
            <person name="Devos D.P."/>
            <person name="Kaster A.-K."/>
            <person name="Ovreas L."/>
            <person name="Rohde M."/>
            <person name="Galperin M.Y."/>
            <person name="Jogler C."/>
        </authorList>
    </citation>
    <scope>NUCLEOTIDE SEQUENCE [LARGE SCALE GENOMIC DNA]</scope>
    <source>
        <strain evidence="1 2">Pan189</strain>
    </source>
</reference>
<name>A0A517QWZ1_9PLAN</name>
<dbReference type="RefSeq" id="WP_145362333.1">
    <property type="nucleotide sequence ID" value="NZ_CP036268.1"/>
</dbReference>
<evidence type="ECO:0000313" key="1">
    <source>
        <dbReference type="EMBL" id="QDT36103.1"/>
    </source>
</evidence>
<protein>
    <submittedName>
        <fullName evidence="1">Uncharacterized protein</fullName>
    </submittedName>
</protein>
<sequence length="147" mass="16471">MVSTQQLTAAIASLLNDEFAPDTPVAFPGRTLDTSSVDEWVELAIDDLSDDIARRANNQFLSFRCDIHVFVKRGDDALRGRALVDELRTLLDGSDVSVRDTDLSDDPIVALCRFNESRVRDLTRSEFSRHDLIHLLISWQPTAQPTS</sequence>
<dbReference type="Proteomes" id="UP000317318">
    <property type="component" value="Chromosome"/>
</dbReference>
<evidence type="ECO:0000313" key="2">
    <source>
        <dbReference type="Proteomes" id="UP000317318"/>
    </source>
</evidence>
<dbReference type="OrthoDB" id="9851992at2"/>
<proteinExistence type="predicted"/>
<dbReference type="AlphaFoldDB" id="A0A517QWZ1"/>